<dbReference type="FunFam" id="3.40.50.2300:FF:000371">
    <property type="entry name" value="Guanylate cyclase"/>
    <property type="match status" value="1"/>
</dbReference>
<evidence type="ECO:0000256" key="15">
    <source>
        <dbReference type="RuleBase" id="RU000405"/>
    </source>
</evidence>
<evidence type="ECO:0000256" key="4">
    <source>
        <dbReference type="ARBA" id="ARBA00022475"/>
    </source>
</evidence>
<sequence>MMNKLIIITFLLTCCVQLIAGGCRNQESRACESICTTDLNGALKCEVRGAVILPSIKSKIKVEASLEKVFPVIELADLKVQADKILPDFIKFNWTYYDDKCDSALATINVIDAYKEKCSHFIIGPSCDFSVAAVSRIAKYFYNDGLNIVTAGGYTYDFEEPKNTCDDQFYMLHRVGMLSFEQISKFVIKIMENFNWENALFLYDREGNSEVGGSQTCHLMMSSVAKSFREKNLKFSAYVLDMNDNDTNVRSNDLRREAGNKHGIIIMCANPKTIREIMIAADELNMIDSGEYVFFNIEIFGSLKKDPRPWFEQDDNNDRNEKAKKAYQALLTITTRKPEDEEYQKFSDEVKKLALTKYNYTFNENEQISQFVSAFYDAVLLFANALNDSIQIYGENALVKPLNGTRLTQLMWKRSFRGITGNVSIDANGDRLSEYSLLDMDPDTSHFEVVAVYHHDNDKLKFIENKKIHWTGGRIEAPADRPECGFDNSLCPPDDSSAMFAILSMVLGLVVIILSVVSIVSYRHYRLEAEISSMTWKINWNEVIPVPTTNQIRGSIHSRTGSQLSIYSEEMMGDRQVFIPIGCYKGNTVAIKKITVPITLTRSLLMELKTMKDIQHDHLVRFYGCVIDSVPCILTEYCPKGSLQDILENHEINLDWMFKLSLMHDIVKGMSYLHTTPIHSHGQLKSSNCVVDSRFVLKITDFGLHDLRRDPSDESENKESHEYWKKYLWTAPELLRANNYSERGTQKGDIYSFAIIVQEICCRQGVFYLGECDEKTPREITQLVSSCPIYPNEPFRPNIDNGKDSCCDVNNLMMKCWSEDPIDRPDFSAIKSMVRKINKENESGNILDNLLKRMEHYAQNLESLVDERTRDYLDEKRKCEELLYQLLPVSIASQLIEGKPIVAEMFDQVTIYFSDIVGFTSISAESTPMQVVDLLNDLYTCFDKILGHFDVYKVETIGDAYMVVSGLPQRNGDSHAREIARMALALLNKVHNFIIRHRPDDKLKLRIGLHSGPCCAGVVGLKMPRYCLFGDTVNTASRMESNGEPLKIHISNSTKQILDKFGTFDVTSRGYVAMKGKGEMLTYWLNGEKSPEELAKMSLPTIETSHHHFTNNNNNSTNLNNNNISNHSSTQHINHHDKDVKLLDVNHVPEEKPNNTRAIAVVPPLTPQNSFNSKNKNVTINASLRNNLSSYSSLKDLSHQPLLNGKKPSLLKKKQINFNNEKHQPLLSAIK</sequence>
<dbReference type="InterPro" id="IPR028082">
    <property type="entry name" value="Peripla_BP_I"/>
</dbReference>
<dbReference type="AlphaFoldDB" id="A0A9N9RY58"/>
<feature type="signal peptide" evidence="17">
    <location>
        <begin position="1"/>
        <end position="21"/>
    </location>
</feature>
<evidence type="ECO:0000259" key="18">
    <source>
        <dbReference type="PROSITE" id="PS50011"/>
    </source>
</evidence>
<feature type="chain" id="PRO_5040184492" description="Guanylate cyclase" evidence="17">
    <location>
        <begin position="22"/>
        <end position="1231"/>
    </location>
</feature>
<dbReference type="Pfam" id="PF01094">
    <property type="entry name" value="ANF_receptor"/>
    <property type="match status" value="1"/>
</dbReference>
<dbReference type="Pfam" id="PF07714">
    <property type="entry name" value="PK_Tyr_Ser-Thr"/>
    <property type="match status" value="1"/>
</dbReference>
<evidence type="ECO:0000256" key="9">
    <source>
        <dbReference type="ARBA" id="ARBA00023134"/>
    </source>
</evidence>
<dbReference type="InterPro" id="IPR001245">
    <property type="entry name" value="Ser-Thr/Tyr_kinase_cat_dom"/>
</dbReference>
<dbReference type="PROSITE" id="PS00452">
    <property type="entry name" value="GUANYLATE_CYCLASE_1"/>
    <property type="match status" value="1"/>
</dbReference>
<evidence type="ECO:0000256" key="3">
    <source>
        <dbReference type="ARBA" id="ARBA00012202"/>
    </source>
</evidence>
<evidence type="ECO:0000256" key="10">
    <source>
        <dbReference type="ARBA" id="ARBA00023136"/>
    </source>
</evidence>
<dbReference type="InterPro" id="IPR018297">
    <property type="entry name" value="A/G_cyclase_CS"/>
</dbReference>
<dbReference type="InterPro" id="IPR050401">
    <property type="entry name" value="Cyclic_nucleotide_synthase"/>
</dbReference>
<keyword evidence="14 16" id="KW-0141">cGMP biosynthesis</keyword>
<evidence type="ECO:0000256" key="2">
    <source>
        <dbReference type="ARBA" id="ARBA00004251"/>
    </source>
</evidence>
<dbReference type="SMART" id="SM00044">
    <property type="entry name" value="CYCc"/>
    <property type="match status" value="1"/>
</dbReference>
<dbReference type="CDD" id="cd07302">
    <property type="entry name" value="CHD"/>
    <property type="match status" value="1"/>
</dbReference>
<comment type="similarity">
    <text evidence="15">Belongs to the adenylyl cyclase class-4/guanylyl cyclase family.</text>
</comment>
<dbReference type="CDD" id="cd14042">
    <property type="entry name" value="PK_GC-A_B"/>
    <property type="match status" value="1"/>
</dbReference>
<dbReference type="PANTHER" id="PTHR11920">
    <property type="entry name" value="GUANYLYL CYCLASE"/>
    <property type="match status" value="1"/>
</dbReference>
<dbReference type="GO" id="GO:0005524">
    <property type="term" value="F:ATP binding"/>
    <property type="evidence" value="ECO:0007669"/>
    <property type="project" value="InterPro"/>
</dbReference>
<evidence type="ECO:0000313" key="21">
    <source>
        <dbReference type="Proteomes" id="UP001153620"/>
    </source>
</evidence>
<comment type="subcellular location">
    <subcellularLocation>
        <location evidence="2">Cell membrane</location>
        <topology evidence="2">Single-pass type I membrane protein</topology>
    </subcellularLocation>
</comment>
<dbReference type="InterPro" id="IPR000719">
    <property type="entry name" value="Prot_kinase_dom"/>
</dbReference>
<dbReference type="PROSITE" id="PS50125">
    <property type="entry name" value="GUANYLATE_CYCLASE_2"/>
    <property type="match status" value="1"/>
</dbReference>
<dbReference type="Gene3D" id="3.30.70.1230">
    <property type="entry name" value="Nucleotide cyclase"/>
    <property type="match status" value="1"/>
</dbReference>
<keyword evidence="10" id="KW-0472">Membrane</keyword>
<dbReference type="Proteomes" id="UP001153620">
    <property type="component" value="Chromosome 2"/>
</dbReference>
<keyword evidence="21" id="KW-1185">Reference proteome</keyword>
<dbReference type="InterPro" id="IPR001828">
    <property type="entry name" value="ANF_lig-bd_rcpt"/>
</dbReference>
<name>A0A9N9RY58_9DIPT</name>
<feature type="domain" description="Guanylate cyclase" evidence="19">
    <location>
        <begin position="910"/>
        <end position="1040"/>
    </location>
</feature>
<dbReference type="SUPFAM" id="SSF56112">
    <property type="entry name" value="Protein kinase-like (PK-like)"/>
    <property type="match status" value="1"/>
</dbReference>
<dbReference type="PROSITE" id="PS50011">
    <property type="entry name" value="PROTEIN_KINASE_DOM"/>
    <property type="match status" value="1"/>
</dbReference>
<dbReference type="EMBL" id="OU895878">
    <property type="protein sequence ID" value="CAG9806122.1"/>
    <property type="molecule type" value="Genomic_DNA"/>
</dbReference>
<dbReference type="EC" id="4.6.1.2" evidence="3 16"/>
<evidence type="ECO:0000256" key="1">
    <source>
        <dbReference type="ARBA" id="ARBA00001436"/>
    </source>
</evidence>
<dbReference type="GO" id="GO:0001653">
    <property type="term" value="F:peptide receptor activity"/>
    <property type="evidence" value="ECO:0007669"/>
    <property type="project" value="TreeGrafter"/>
</dbReference>
<accession>A0A9N9RY58</accession>
<keyword evidence="13 15" id="KW-0456">Lyase</keyword>
<dbReference type="InterPro" id="IPR011009">
    <property type="entry name" value="Kinase-like_dom_sf"/>
</dbReference>
<organism evidence="20 21">
    <name type="scientific">Chironomus riparius</name>
    <dbReference type="NCBI Taxonomy" id="315576"/>
    <lineage>
        <taxon>Eukaryota</taxon>
        <taxon>Metazoa</taxon>
        <taxon>Ecdysozoa</taxon>
        <taxon>Arthropoda</taxon>
        <taxon>Hexapoda</taxon>
        <taxon>Insecta</taxon>
        <taxon>Pterygota</taxon>
        <taxon>Neoptera</taxon>
        <taxon>Endopterygota</taxon>
        <taxon>Diptera</taxon>
        <taxon>Nematocera</taxon>
        <taxon>Chironomoidea</taxon>
        <taxon>Chironomidae</taxon>
        <taxon>Chironominae</taxon>
        <taxon>Chironomus</taxon>
    </lineage>
</organism>
<dbReference type="GO" id="GO:0005886">
    <property type="term" value="C:plasma membrane"/>
    <property type="evidence" value="ECO:0007669"/>
    <property type="project" value="UniProtKB-SubCell"/>
</dbReference>
<dbReference type="GO" id="GO:0035556">
    <property type="term" value="P:intracellular signal transduction"/>
    <property type="evidence" value="ECO:0007669"/>
    <property type="project" value="InterPro"/>
</dbReference>
<keyword evidence="9" id="KW-0342">GTP-binding</keyword>
<dbReference type="InterPro" id="IPR001170">
    <property type="entry name" value="ANPR/GUC"/>
</dbReference>
<reference evidence="20" key="2">
    <citation type="submission" date="2022-10" db="EMBL/GenBank/DDBJ databases">
        <authorList>
            <consortium name="ENA_rothamsted_submissions"/>
            <consortium name="culmorum"/>
            <person name="King R."/>
        </authorList>
    </citation>
    <scope>NUCLEOTIDE SEQUENCE</scope>
</reference>
<comment type="catalytic activity">
    <reaction evidence="1 16">
        <text>GTP = 3',5'-cyclic GMP + diphosphate</text>
        <dbReference type="Rhea" id="RHEA:13665"/>
        <dbReference type="ChEBI" id="CHEBI:33019"/>
        <dbReference type="ChEBI" id="CHEBI:37565"/>
        <dbReference type="ChEBI" id="CHEBI:57746"/>
        <dbReference type="EC" id="4.6.1.2"/>
    </reaction>
</comment>
<dbReference type="GO" id="GO:0007168">
    <property type="term" value="P:receptor guanylyl cyclase signaling pathway"/>
    <property type="evidence" value="ECO:0007669"/>
    <property type="project" value="TreeGrafter"/>
</dbReference>
<keyword evidence="12" id="KW-0325">Glycoprotein</keyword>
<evidence type="ECO:0000259" key="19">
    <source>
        <dbReference type="PROSITE" id="PS50125"/>
    </source>
</evidence>
<dbReference type="InterPro" id="IPR001054">
    <property type="entry name" value="A/G_cyclase"/>
</dbReference>
<dbReference type="GO" id="GO:0005525">
    <property type="term" value="F:GTP binding"/>
    <property type="evidence" value="ECO:0007669"/>
    <property type="project" value="UniProtKB-KW"/>
</dbReference>
<keyword evidence="5" id="KW-0812">Transmembrane</keyword>
<evidence type="ECO:0000256" key="8">
    <source>
        <dbReference type="ARBA" id="ARBA00022989"/>
    </source>
</evidence>
<keyword evidence="8" id="KW-1133">Transmembrane helix</keyword>
<reference evidence="20" key="1">
    <citation type="submission" date="2022-01" db="EMBL/GenBank/DDBJ databases">
        <authorList>
            <person name="King R."/>
        </authorList>
    </citation>
    <scope>NUCLEOTIDE SEQUENCE</scope>
</reference>
<keyword evidence="6 17" id="KW-0732">Signal</keyword>
<gene>
    <name evidence="20" type="ORF">CHIRRI_LOCUS8987</name>
</gene>
<dbReference type="GO" id="GO:0004383">
    <property type="term" value="F:guanylate cyclase activity"/>
    <property type="evidence" value="ECO:0007669"/>
    <property type="project" value="UniProtKB-EC"/>
</dbReference>
<evidence type="ECO:0000256" key="16">
    <source>
        <dbReference type="RuleBase" id="RU003431"/>
    </source>
</evidence>
<evidence type="ECO:0000256" key="12">
    <source>
        <dbReference type="ARBA" id="ARBA00023180"/>
    </source>
</evidence>
<dbReference type="SUPFAM" id="SSF53822">
    <property type="entry name" value="Periplasmic binding protein-like I"/>
    <property type="match status" value="1"/>
</dbReference>
<evidence type="ECO:0000256" key="13">
    <source>
        <dbReference type="ARBA" id="ARBA00023239"/>
    </source>
</evidence>
<evidence type="ECO:0000313" key="20">
    <source>
        <dbReference type="EMBL" id="CAG9806122.1"/>
    </source>
</evidence>
<keyword evidence="11" id="KW-0675">Receptor</keyword>
<evidence type="ECO:0000256" key="6">
    <source>
        <dbReference type="ARBA" id="ARBA00022729"/>
    </source>
</evidence>
<dbReference type="GO" id="GO:0004016">
    <property type="term" value="F:adenylate cyclase activity"/>
    <property type="evidence" value="ECO:0007669"/>
    <property type="project" value="TreeGrafter"/>
</dbReference>
<evidence type="ECO:0000256" key="5">
    <source>
        <dbReference type="ARBA" id="ARBA00022692"/>
    </source>
</evidence>
<dbReference type="OrthoDB" id="302535at2759"/>
<evidence type="ECO:0000256" key="17">
    <source>
        <dbReference type="SAM" id="SignalP"/>
    </source>
</evidence>
<dbReference type="FunFam" id="3.30.70.1230:FF:000004">
    <property type="entry name" value="Guanylate cyclase"/>
    <property type="match status" value="1"/>
</dbReference>
<keyword evidence="7" id="KW-0547">Nucleotide-binding</keyword>
<dbReference type="GO" id="GO:0004672">
    <property type="term" value="F:protein kinase activity"/>
    <property type="evidence" value="ECO:0007669"/>
    <property type="project" value="InterPro"/>
</dbReference>
<dbReference type="Gene3D" id="3.40.50.2300">
    <property type="match status" value="3"/>
</dbReference>
<dbReference type="Gene3D" id="1.10.510.10">
    <property type="entry name" value="Transferase(Phosphotransferase) domain 1"/>
    <property type="match status" value="1"/>
</dbReference>
<dbReference type="PANTHER" id="PTHR11920:SF494">
    <property type="entry name" value="ATRIAL NATRIURETIC PEPTIDE RECEPTOR 2"/>
    <property type="match status" value="1"/>
</dbReference>
<dbReference type="PRINTS" id="PR00255">
    <property type="entry name" value="NATPEPTIDER"/>
</dbReference>
<protein>
    <recommendedName>
        <fullName evidence="3 16">Guanylate cyclase</fullName>
        <ecNumber evidence="3 16">4.6.1.2</ecNumber>
    </recommendedName>
</protein>
<evidence type="ECO:0000256" key="7">
    <source>
        <dbReference type="ARBA" id="ARBA00022741"/>
    </source>
</evidence>
<evidence type="ECO:0000256" key="11">
    <source>
        <dbReference type="ARBA" id="ARBA00023170"/>
    </source>
</evidence>
<dbReference type="InterPro" id="IPR029787">
    <property type="entry name" value="Nucleotide_cyclase"/>
</dbReference>
<dbReference type="SUPFAM" id="SSF55073">
    <property type="entry name" value="Nucleotide cyclase"/>
    <property type="match status" value="1"/>
</dbReference>
<dbReference type="PROSITE" id="PS51257">
    <property type="entry name" value="PROKAR_LIPOPROTEIN"/>
    <property type="match status" value="1"/>
</dbReference>
<keyword evidence="4" id="KW-1003">Cell membrane</keyword>
<evidence type="ECO:0000256" key="14">
    <source>
        <dbReference type="ARBA" id="ARBA00023293"/>
    </source>
</evidence>
<proteinExistence type="inferred from homology"/>
<dbReference type="FunFam" id="1.10.510.10:FF:000420">
    <property type="entry name" value="Guanylate cyclase"/>
    <property type="match status" value="1"/>
</dbReference>
<feature type="domain" description="Protein kinase" evidence="18">
    <location>
        <begin position="552"/>
        <end position="834"/>
    </location>
</feature>
<dbReference type="Pfam" id="PF00211">
    <property type="entry name" value="Guanylate_cyc"/>
    <property type="match status" value="1"/>
</dbReference>